<accession>A0ABZ2ZC61</accession>
<dbReference type="InterPro" id="IPR032299">
    <property type="entry name" value="DUF4843"/>
</dbReference>
<dbReference type="RefSeq" id="WP_341843718.1">
    <property type="nucleotide sequence ID" value="NZ_CP149792.1"/>
</dbReference>
<organism evidence="1 2">
    <name type="scientific">Chitinophaga caseinilytica</name>
    <dbReference type="NCBI Taxonomy" id="2267521"/>
    <lineage>
        <taxon>Bacteria</taxon>
        <taxon>Pseudomonadati</taxon>
        <taxon>Bacteroidota</taxon>
        <taxon>Chitinophagia</taxon>
        <taxon>Chitinophagales</taxon>
        <taxon>Chitinophagaceae</taxon>
        <taxon>Chitinophaga</taxon>
    </lineage>
</organism>
<reference evidence="1 2" key="1">
    <citation type="submission" date="2024-03" db="EMBL/GenBank/DDBJ databases">
        <title>Chitinophaga caseinilytica sp. nov., a casein hydrolysing bacterium isolated from forest soil.</title>
        <authorList>
            <person name="Lee D.S."/>
            <person name="Han D.M."/>
            <person name="Baek J.H."/>
            <person name="Choi D.G."/>
            <person name="Jeon J.H."/>
            <person name="Jeon C.O."/>
        </authorList>
    </citation>
    <scope>NUCLEOTIDE SEQUENCE [LARGE SCALE GENOMIC DNA]</scope>
    <source>
        <strain evidence="1 2">KACC 19118</strain>
    </source>
</reference>
<dbReference type="EMBL" id="CP150096">
    <property type="protein sequence ID" value="WZN49143.1"/>
    <property type="molecule type" value="Genomic_DNA"/>
</dbReference>
<evidence type="ECO:0000313" key="2">
    <source>
        <dbReference type="Proteomes" id="UP001449657"/>
    </source>
</evidence>
<dbReference type="Pfam" id="PF16132">
    <property type="entry name" value="DUF4843"/>
    <property type="match status" value="1"/>
</dbReference>
<evidence type="ECO:0000313" key="1">
    <source>
        <dbReference type="EMBL" id="WZN49143.1"/>
    </source>
</evidence>
<proteinExistence type="predicted"/>
<dbReference type="PROSITE" id="PS51257">
    <property type="entry name" value="PROKAR_LIPOPROTEIN"/>
    <property type="match status" value="1"/>
</dbReference>
<keyword evidence="2" id="KW-1185">Reference proteome</keyword>
<sequence length="240" mass="26935">MKKLLVIISGTCLLFACKKSQVETYTDEAPAIYFTLTDYSYSFMSDLDSTSRTIFLPVKLSGSLHDQERSFSMEAVYDTNTTAKPEWYEIKPGYLPGNSVNGVVPIVLKRNATVDTSLVKLRLKLKPGSALDTMSNASVQVVWTGMIIQPVNWRWLRYYFGTPFSTGWYKFIVNATGRSTFPYDGTLSRTDPVTWWMTAGQIQAYALQVKEALQAYNAANPGSPLRHDDGQYKGELVSMP</sequence>
<dbReference type="Proteomes" id="UP001449657">
    <property type="component" value="Chromosome"/>
</dbReference>
<name>A0ABZ2ZC61_9BACT</name>
<gene>
    <name evidence="1" type="ORF">WJU22_13290</name>
</gene>
<protein>
    <submittedName>
        <fullName evidence="1">DUF4843 domain-containing protein</fullName>
    </submittedName>
</protein>